<proteinExistence type="predicted"/>
<dbReference type="Proteomes" id="UP000094795">
    <property type="component" value="Unassembled WGS sequence"/>
</dbReference>
<keyword evidence="3" id="KW-1185">Reference proteome</keyword>
<evidence type="ECO:0000313" key="3">
    <source>
        <dbReference type="Proteomes" id="UP000094795"/>
    </source>
</evidence>
<dbReference type="AlphaFoldDB" id="A0A1C1YW76"/>
<dbReference type="Gene3D" id="3.10.450.40">
    <property type="match status" value="1"/>
</dbReference>
<comment type="caution">
    <text evidence="2">The sequence shown here is derived from an EMBL/GenBank/DDBJ whole genome shotgun (WGS) entry which is preliminary data.</text>
</comment>
<sequence>MLAATAPARADRHDDHHDRARLDAALEKGEILHLSDILDRVRTQIEGRIVEIEFEYSDHKPIYEIYVLRTDGRRLEYEIDARDGRILSLEDDD</sequence>
<feature type="domain" description="PepSY" evidence="1">
    <location>
        <begin position="34"/>
        <end position="88"/>
    </location>
</feature>
<dbReference type="Pfam" id="PF03413">
    <property type="entry name" value="PepSY"/>
    <property type="match status" value="1"/>
</dbReference>
<protein>
    <recommendedName>
        <fullName evidence="1">PepSY domain-containing protein</fullName>
    </recommendedName>
</protein>
<evidence type="ECO:0000259" key="1">
    <source>
        <dbReference type="Pfam" id="PF03413"/>
    </source>
</evidence>
<dbReference type="EMBL" id="LQZT01000012">
    <property type="protein sequence ID" value="OCW57803.1"/>
    <property type="molecule type" value="Genomic_DNA"/>
</dbReference>
<accession>A0A1C1YW76</accession>
<gene>
    <name evidence="2" type="ORF">AWJ14_03125</name>
</gene>
<evidence type="ECO:0000313" key="2">
    <source>
        <dbReference type="EMBL" id="OCW57803.1"/>
    </source>
</evidence>
<name>A0A1C1YW76_9HYPH</name>
<dbReference type="STRING" id="1480615.AWJ14_03125"/>
<reference evidence="2 3" key="1">
    <citation type="submission" date="2015-12" db="EMBL/GenBank/DDBJ databases">
        <authorList>
            <person name="Shamseldin A."/>
            <person name="Moawad H."/>
            <person name="Abd El-Rahim W.M."/>
            <person name="Sadowsky M.J."/>
        </authorList>
    </citation>
    <scope>NUCLEOTIDE SEQUENCE [LARGE SCALE GENOMIC DNA]</scope>
    <source>
        <strain evidence="2 3">JC234</strain>
    </source>
</reference>
<dbReference type="InterPro" id="IPR025711">
    <property type="entry name" value="PepSY"/>
</dbReference>
<organism evidence="2 3">
    <name type="scientific">Hoeflea olei</name>
    <dbReference type="NCBI Taxonomy" id="1480615"/>
    <lineage>
        <taxon>Bacteria</taxon>
        <taxon>Pseudomonadati</taxon>
        <taxon>Pseudomonadota</taxon>
        <taxon>Alphaproteobacteria</taxon>
        <taxon>Hyphomicrobiales</taxon>
        <taxon>Rhizobiaceae</taxon>
        <taxon>Hoeflea</taxon>
    </lineage>
</organism>